<dbReference type="GO" id="GO:0005634">
    <property type="term" value="C:nucleus"/>
    <property type="evidence" value="ECO:0007669"/>
    <property type="project" value="UniProtKB-SubCell"/>
</dbReference>
<gene>
    <name evidence="9" type="ORF">BEMITA_LOCUS12984</name>
</gene>
<comment type="subcellular location">
    <subcellularLocation>
        <location evidence="1 5 6">Nucleus</location>
    </subcellularLocation>
</comment>
<keyword evidence="10" id="KW-1185">Reference proteome</keyword>
<dbReference type="PANTHER" id="PTHR45664">
    <property type="entry name" value="PROTEIN ZERKNUELLT 1-RELATED"/>
    <property type="match status" value="1"/>
</dbReference>
<dbReference type="GO" id="GO:0000978">
    <property type="term" value="F:RNA polymerase II cis-regulatory region sequence-specific DNA binding"/>
    <property type="evidence" value="ECO:0007669"/>
    <property type="project" value="TreeGrafter"/>
</dbReference>
<dbReference type="InterPro" id="IPR001356">
    <property type="entry name" value="HD"/>
</dbReference>
<reference evidence="9" key="1">
    <citation type="submission" date="2021-12" db="EMBL/GenBank/DDBJ databases">
        <authorList>
            <person name="King R."/>
        </authorList>
    </citation>
    <scope>NUCLEOTIDE SEQUENCE</scope>
</reference>
<organism evidence="9 10">
    <name type="scientific">Bemisia tabaci</name>
    <name type="common">Sweetpotato whitefly</name>
    <name type="synonym">Aleurodes tabaci</name>
    <dbReference type="NCBI Taxonomy" id="7038"/>
    <lineage>
        <taxon>Eukaryota</taxon>
        <taxon>Metazoa</taxon>
        <taxon>Ecdysozoa</taxon>
        <taxon>Arthropoda</taxon>
        <taxon>Hexapoda</taxon>
        <taxon>Insecta</taxon>
        <taxon>Pterygota</taxon>
        <taxon>Neoptera</taxon>
        <taxon>Paraneoptera</taxon>
        <taxon>Hemiptera</taxon>
        <taxon>Sternorrhyncha</taxon>
        <taxon>Aleyrodoidea</taxon>
        <taxon>Aleyrodidae</taxon>
        <taxon>Aleyrodinae</taxon>
        <taxon>Bemisia</taxon>
    </lineage>
</organism>
<sequence>MYSRVDCKVKYIVPPTAPRDRAKVLLASSSDAAKNGLPRRLRTAYTNTQLLELEKEFHFNKYLCRPRRIEIAASLDLTERQADEAQTSNVEQARRGRRREGIRRLWRRWQVEEQRHLRRQEELPELRPSRRAPGQRPRPEQEQLQHQQQRQQRLQRLQQQQQLRQGRGLPLQRGQRDGDVTRQSAAHQTGTGQDREPVQDQDGVDGSMCDSPINSGTNTPSMINRKTPIITKDVAVNRNLPDIPVKPVTPSTINQSQPSPNSVYSMANQTRLRSPSNPAVTFNSSPVQSGIMSPSMIQIVRCPGPGATGSPTYQPVASQQTAMRAPVPNPGGHHENYRMPATQFRQCYRGEMYNQRMHQPSTDTYRPPMGNRFNGGVQTPITPRSQVTQRQYGGNTVQQTQYPTQYYNGYPNQDYPNTNNYRNYQTHFSTDMEYLPGSTNYGSYVGHNMYSSSNTPDAPSEFYSSDLCHPNYHHHTQHSQTINNEYSGTCKSDYYQHNQQPVSEEVPNQYTVASPEFPAANPGLPSSNSVPSTIMTPPNSVRTDSSGDQFTTFQHFYNEPSQQVHPNSTSADNSNSSSDFNFLSNIANDYGQEYFQLS</sequence>
<name>A0A9P0AM33_BEMTA</name>
<evidence type="ECO:0000256" key="4">
    <source>
        <dbReference type="ARBA" id="ARBA00023242"/>
    </source>
</evidence>
<keyword evidence="2 5" id="KW-0238">DNA-binding</keyword>
<evidence type="ECO:0000256" key="3">
    <source>
        <dbReference type="ARBA" id="ARBA00023155"/>
    </source>
</evidence>
<dbReference type="Gene3D" id="1.10.10.60">
    <property type="entry name" value="Homeodomain-like"/>
    <property type="match status" value="1"/>
</dbReference>
<evidence type="ECO:0000256" key="2">
    <source>
        <dbReference type="ARBA" id="ARBA00023125"/>
    </source>
</evidence>
<feature type="DNA-binding region" description="Homeobox" evidence="5">
    <location>
        <begin position="38"/>
        <end position="102"/>
    </location>
</feature>
<dbReference type="GO" id="GO:0000981">
    <property type="term" value="F:DNA-binding transcription factor activity, RNA polymerase II-specific"/>
    <property type="evidence" value="ECO:0007669"/>
    <property type="project" value="TreeGrafter"/>
</dbReference>
<dbReference type="InterPro" id="IPR009057">
    <property type="entry name" value="Homeodomain-like_sf"/>
</dbReference>
<dbReference type="CDD" id="cd00086">
    <property type="entry name" value="homeodomain"/>
    <property type="match status" value="1"/>
</dbReference>
<evidence type="ECO:0000256" key="6">
    <source>
        <dbReference type="RuleBase" id="RU000682"/>
    </source>
</evidence>
<evidence type="ECO:0000259" key="8">
    <source>
        <dbReference type="PROSITE" id="PS50071"/>
    </source>
</evidence>
<dbReference type="PROSITE" id="PS50071">
    <property type="entry name" value="HOMEOBOX_2"/>
    <property type="match status" value="1"/>
</dbReference>
<dbReference type="EMBL" id="OU963869">
    <property type="protein sequence ID" value="CAH0394718.1"/>
    <property type="molecule type" value="Genomic_DNA"/>
</dbReference>
<dbReference type="SMART" id="SM00389">
    <property type="entry name" value="HOX"/>
    <property type="match status" value="1"/>
</dbReference>
<feature type="compositionally biased region" description="Low complexity" evidence="7">
    <location>
        <begin position="144"/>
        <end position="173"/>
    </location>
</feature>
<evidence type="ECO:0000313" key="10">
    <source>
        <dbReference type="Proteomes" id="UP001152759"/>
    </source>
</evidence>
<accession>A0A9P0AM33</accession>
<protein>
    <recommendedName>
        <fullName evidence="8">Homeobox domain-containing protein</fullName>
    </recommendedName>
</protein>
<keyword evidence="4 5" id="KW-0539">Nucleus</keyword>
<feature type="compositionally biased region" description="Polar residues" evidence="7">
    <location>
        <begin position="524"/>
        <end position="548"/>
    </location>
</feature>
<dbReference type="SUPFAM" id="SSF46689">
    <property type="entry name" value="Homeodomain-like"/>
    <property type="match status" value="1"/>
</dbReference>
<evidence type="ECO:0000256" key="7">
    <source>
        <dbReference type="SAM" id="MobiDB-lite"/>
    </source>
</evidence>
<feature type="region of interest" description="Disordered" evidence="7">
    <location>
        <begin position="513"/>
        <end position="548"/>
    </location>
</feature>
<feature type="compositionally biased region" description="Polar residues" evidence="7">
    <location>
        <begin position="181"/>
        <end position="192"/>
    </location>
</feature>
<keyword evidence="3 5" id="KW-0371">Homeobox</keyword>
<feature type="domain" description="Homeobox" evidence="8">
    <location>
        <begin position="36"/>
        <end position="101"/>
    </location>
</feature>
<dbReference type="AlphaFoldDB" id="A0A9P0AM33"/>
<feature type="compositionally biased region" description="Basic and acidic residues" evidence="7">
    <location>
        <begin position="118"/>
        <end position="128"/>
    </location>
</feature>
<proteinExistence type="predicted"/>
<dbReference type="PANTHER" id="PTHR45664:SF2">
    <property type="entry name" value="HOMEOTIC PROTEIN PROBOSCIPEDIA"/>
    <property type="match status" value="1"/>
</dbReference>
<dbReference type="Proteomes" id="UP001152759">
    <property type="component" value="Chromosome 8"/>
</dbReference>
<evidence type="ECO:0000256" key="5">
    <source>
        <dbReference type="PROSITE-ProRule" id="PRU00108"/>
    </source>
</evidence>
<dbReference type="Pfam" id="PF00046">
    <property type="entry name" value="Homeodomain"/>
    <property type="match status" value="1"/>
</dbReference>
<feature type="region of interest" description="Disordered" evidence="7">
    <location>
        <begin position="118"/>
        <end position="226"/>
    </location>
</feature>
<feature type="compositionally biased region" description="Polar residues" evidence="7">
    <location>
        <begin position="212"/>
        <end position="224"/>
    </location>
</feature>
<evidence type="ECO:0000256" key="1">
    <source>
        <dbReference type="ARBA" id="ARBA00004123"/>
    </source>
</evidence>
<evidence type="ECO:0000313" key="9">
    <source>
        <dbReference type="EMBL" id="CAH0394718.1"/>
    </source>
</evidence>